<dbReference type="HOGENOM" id="CLU_2675245_0_0_1"/>
<dbReference type="EnsemblPlants" id="OMERI03G31940.2">
    <property type="protein sequence ID" value="OMERI03G31940.2"/>
    <property type="gene ID" value="OMERI03G31940"/>
</dbReference>
<feature type="region of interest" description="Disordered" evidence="1">
    <location>
        <begin position="1"/>
        <end position="34"/>
    </location>
</feature>
<dbReference type="Proteomes" id="UP000008021">
    <property type="component" value="Chromosome 3"/>
</dbReference>
<reference evidence="2" key="2">
    <citation type="submission" date="2018-05" db="EMBL/GenBank/DDBJ databases">
        <title>OmerRS3 (Oryza meridionalis Reference Sequence Version 3).</title>
        <authorList>
            <person name="Zhang J."/>
            <person name="Kudrna D."/>
            <person name="Lee S."/>
            <person name="Talag J."/>
            <person name="Welchert J."/>
            <person name="Wing R.A."/>
        </authorList>
    </citation>
    <scope>NUCLEOTIDE SEQUENCE [LARGE SCALE GENOMIC DNA]</scope>
    <source>
        <strain evidence="2">cv. OR44</strain>
    </source>
</reference>
<dbReference type="Gramene" id="OMERI03G31940.2">
    <property type="protein sequence ID" value="OMERI03G31940.2"/>
    <property type="gene ID" value="OMERI03G31940"/>
</dbReference>
<proteinExistence type="predicted"/>
<sequence>MSPLSSAERRRSVADEPCHRRPSSWPPGQASEAAAAAGLPGGSWLWRPVYVVRTHLGSADALSICFRTLQPSAVR</sequence>
<accession>A0A0E0D739</accession>
<protein>
    <submittedName>
        <fullName evidence="2">Uncharacterized protein</fullName>
    </submittedName>
</protein>
<feature type="compositionally biased region" description="Basic and acidic residues" evidence="1">
    <location>
        <begin position="7"/>
        <end position="19"/>
    </location>
</feature>
<evidence type="ECO:0000313" key="2">
    <source>
        <dbReference type="EnsemblPlants" id="OMERI03G31940.2"/>
    </source>
</evidence>
<keyword evidence="3" id="KW-1185">Reference proteome</keyword>
<evidence type="ECO:0000256" key="1">
    <source>
        <dbReference type="SAM" id="MobiDB-lite"/>
    </source>
</evidence>
<reference evidence="2" key="1">
    <citation type="submission" date="2015-04" db="UniProtKB">
        <authorList>
            <consortium name="EnsemblPlants"/>
        </authorList>
    </citation>
    <scope>IDENTIFICATION</scope>
</reference>
<organism evidence="2">
    <name type="scientific">Oryza meridionalis</name>
    <dbReference type="NCBI Taxonomy" id="40149"/>
    <lineage>
        <taxon>Eukaryota</taxon>
        <taxon>Viridiplantae</taxon>
        <taxon>Streptophyta</taxon>
        <taxon>Embryophyta</taxon>
        <taxon>Tracheophyta</taxon>
        <taxon>Spermatophyta</taxon>
        <taxon>Magnoliopsida</taxon>
        <taxon>Liliopsida</taxon>
        <taxon>Poales</taxon>
        <taxon>Poaceae</taxon>
        <taxon>BOP clade</taxon>
        <taxon>Oryzoideae</taxon>
        <taxon>Oryzeae</taxon>
        <taxon>Oryzinae</taxon>
        <taxon>Oryza</taxon>
    </lineage>
</organism>
<name>A0A0E0D739_9ORYZ</name>
<evidence type="ECO:0000313" key="3">
    <source>
        <dbReference type="Proteomes" id="UP000008021"/>
    </source>
</evidence>
<dbReference type="AlphaFoldDB" id="A0A0E0D739"/>